<evidence type="ECO:0000313" key="2">
    <source>
        <dbReference type="Proteomes" id="UP001312865"/>
    </source>
</evidence>
<accession>A0ABU8HAD6</accession>
<gene>
    <name evidence="1" type="ORF">WAK64_04265</name>
</gene>
<dbReference type="EMBL" id="JBBAXC010000003">
    <property type="protein sequence ID" value="MEI5906270.1"/>
    <property type="molecule type" value="Genomic_DNA"/>
</dbReference>
<dbReference type="Proteomes" id="UP001312865">
    <property type="component" value="Unassembled WGS sequence"/>
</dbReference>
<reference evidence="1 2" key="1">
    <citation type="journal article" date="2018" name="J. Microbiol.">
        <title>Bacillus spongiae sp. nov., isolated from sponge of Jeju Island.</title>
        <authorList>
            <person name="Lee G.E."/>
            <person name="Im W.T."/>
            <person name="Park J.S."/>
        </authorList>
    </citation>
    <scope>NUCLEOTIDE SEQUENCE [LARGE SCALE GENOMIC DNA]</scope>
    <source>
        <strain evidence="1 2">135PIL107-10</strain>
    </source>
</reference>
<dbReference type="RefSeq" id="WP_336585709.1">
    <property type="nucleotide sequence ID" value="NZ_JBBAXC010000003.1"/>
</dbReference>
<organism evidence="1 2">
    <name type="scientific">Bacillus spongiae</name>
    <dbReference type="NCBI Taxonomy" id="2683610"/>
    <lineage>
        <taxon>Bacteria</taxon>
        <taxon>Bacillati</taxon>
        <taxon>Bacillota</taxon>
        <taxon>Bacilli</taxon>
        <taxon>Bacillales</taxon>
        <taxon>Bacillaceae</taxon>
        <taxon>Bacillus</taxon>
    </lineage>
</organism>
<sequence>MDKDQEFIKILEKCKETINKYAPDHLDEKPRFIAMTRDIDDLYMSLN</sequence>
<proteinExistence type="predicted"/>
<name>A0ABU8HAD6_9BACI</name>
<comment type="caution">
    <text evidence="1">The sequence shown here is derived from an EMBL/GenBank/DDBJ whole genome shotgun (WGS) entry which is preliminary data.</text>
</comment>
<evidence type="ECO:0000313" key="1">
    <source>
        <dbReference type="EMBL" id="MEI5906270.1"/>
    </source>
</evidence>
<evidence type="ECO:0008006" key="3">
    <source>
        <dbReference type="Google" id="ProtNLM"/>
    </source>
</evidence>
<protein>
    <recommendedName>
        <fullName evidence="3">Fur-regulated basic protein FbpA</fullName>
    </recommendedName>
</protein>
<keyword evidence="2" id="KW-1185">Reference proteome</keyword>